<sequence length="607" mass="63947">MKNLTRRQSILAAIGLLVLLVIVWLVWTLIHVASLLSKAADDGQHIKALIAEGKFDQLQGPLEQFRADAKKASDAAHGVTWGVLTHAPFIGADAKGVRTAADVAHRIGDGPVQDLATVAKNLHALTPHNGTLDLAAIRALQPTVVSAEKSMSTACAEIDATNANGFIEPLRSKYLKLQQEIDAACTGLTSADLALKVMPQMLGESGPQNYLLVMQNNAELRASGGLPGALALVTADHGKLTFGKQVLASSLGVRATPVLPLTPLETQLFSTQPGVDMRDANLTPDFSRAADLWRARWQEVEGGNLDGVIAVDPVTLSYIIGATGPVTLPSVTLPIGGRLVTFPQRTLTQANVVDYLEHQVYIDYPDVAQQEVVFAATTDAVFARLTRGGVSAQSLLKALGRAGSEHRLYVESFDQPARGVLQGTPVAGDLQTDIKGRPRVNVLFNDFTGAKMSYYLRYSLDITTTSCNAGRQGMSAHLKIWSTAPADAAKTLPLFITGGGLYGVKPGSQSVQYMIVGPLGGTISNMLVDGAPLTKDPGNTTALPDFSQTGRLGNRPLLSNYLGLGPGQTIDITWTMTSGDGQTGSPVVGMTPSIVPGNAAANVAPAC</sequence>
<dbReference type="OrthoDB" id="3203519at2"/>
<dbReference type="KEGG" id="nbe:Back2_14040"/>
<protein>
    <submittedName>
        <fullName evidence="1">Chemotaxis protein</fullName>
    </submittedName>
</protein>
<reference evidence="1 2" key="1">
    <citation type="submission" date="2018-11" db="EMBL/GenBank/DDBJ databases">
        <title>Complete genome sequence of Nocardioides baekrokdamisoli strain KCTC 39748.</title>
        <authorList>
            <person name="Kang S.W."/>
            <person name="Lee K.C."/>
            <person name="Kim K.K."/>
            <person name="Kim J.S."/>
            <person name="Kim D.S."/>
            <person name="Ko S.H."/>
            <person name="Yang S.H."/>
            <person name="Shin Y.K."/>
            <person name="Lee J.S."/>
        </authorList>
    </citation>
    <scope>NUCLEOTIDE SEQUENCE [LARGE SCALE GENOMIC DNA]</scope>
    <source>
        <strain evidence="1 2">KCTC 39748</strain>
    </source>
</reference>
<proteinExistence type="predicted"/>
<evidence type="ECO:0000313" key="2">
    <source>
        <dbReference type="Proteomes" id="UP000271573"/>
    </source>
</evidence>
<gene>
    <name evidence="1" type="ORF">Back2_14040</name>
</gene>
<dbReference type="AlphaFoldDB" id="A0A3G9IDT1"/>
<accession>A0A3G9IDT1</accession>
<name>A0A3G9IDT1_9ACTN</name>
<evidence type="ECO:0000313" key="1">
    <source>
        <dbReference type="EMBL" id="BBH17117.1"/>
    </source>
</evidence>
<organism evidence="1 2">
    <name type="scientific">Nocardioides baekrokdamisoli</name>
    <dbReference type="NCBI Taxonomy" id="1804624"/>
    <lineage>
        <taxon>Bacteria</taxon>
        <taxon>Bacillati</taxon>
        <taxon>Actinomycetota</taxon>
        <taxon>Actinomycetes</taxon>
        <taxon>Propionibacteriales</taxon>
        <taxon>Nocardioidaceae</taxon>
        <taxon>Nocardioides</taxon>
    </lineage>
</organism>
<dbReference type="RefSeq" id="WP_125568028.1">
    <property type="nucleotide sequence ID" value="NZ_AP019307.1"/>
</dbReference>
<dbReference type="EMBL" id="AP019307">
    <property type="protein sequence ID" value="BBH17117.1"/>
    <property type="molecule type" value="Genomic_DNA"/>
</dbReference>
<dbReference type="Pfam" id="PF13196">
    <property type="entry name" value="DUF4012"/>
    <property type="match status" value="1"/>
</dbReference>
<dbReference type="InterPro" id="IPR025101">
    <property type="entry name" value="DUF4012"/>
</dbReference>
<keyword evidence="2" id="KW-1185">Reference proteome</keyword>
<dbReference type="Proteomes" id="UP000271573">
    <property type="component" value="Chromosome"/>
</dbReference>